<organism evidence="2 3">
    <name type="scientific">Rosa chinensis</name>
    <name type="common">China rose</name>
    <dbReference type="NCBI Taxonomy" id="74649"/>
    <lineage>
        <taxon>Eukaryota</taxon>
        <taxon>Viridiplantae</taxon>
        <taxon>Streptophyta</taxon>
        <taxon>Embryophyta</taxon>
        <taxon>Tracheophyta</taxon>
        <taxon>Spermatophyta</taxon>
        <taxon>Magnoliopsida</taxon>
        <taxon>eudicotyledons</taxon>
        <taxon>Gunneridae</taxon>
        <taxon>Pentapetalae</taxon>
        <taxon>rosids</taxon>
        <taxon>fabids</taxon>
        <taxon>Rosales</taxon>
        <taxon>Rosaceae</taxon>
        <taxon>Rosoideae</taxon>
        <taxon>Rosoideae incertae sedis</taxon>
        <taxon>Rosa</taxon>
    </lineage>
</organism>
<name>A0A2P6PX52_ROSCH</name>
<sequence>MTKPEFSSRLLRPKSSSPTRLPAMQPNSGSPPKIEVFSLLILETRLRLHDCCNPIFLFFFLS</sequence>
<dbReference type="EMBL" id="PDCK01000044">
    <property type="protein sequence ID" value="PRQ26503.1"/>
    <property type="molecule type" value="Genomic_DNA"/>
</dbReference>
<dbReference type="Gramene" id="PRQ26503">
    <property type="protein sequence ID" value="PRQ26503"/>
    <property type="gene ID" value="RchiOBHm_Chr6g0295351"/>
</dbReference>
<dbReference type="Proteomes" id="UP000238479">
    <property type="component" value="Chromosome 6"/>
</dbReference>
<evidence type="ECO:0000313" key="2">
    <source>
        <dbReference type="EMBL" id="PRQ26503.1"/>
    </source>
</evidence>
<reference evidence="2 3" key="1">
    <citation type="journal article" date="2018" name="Nat. Genet.">
        <title>The Rosa genome provides new insights in the design of modern roses.</title>
        <authorList>
            <person name="Bendahmane M."/>
        </authorList>
    </citation>
    <scope>NUCLEOTIDE SEQUENCE [LARGE SCALE GENOMIC DNA]</scope>
    <source>
        <strain evidence="3">cv. Old Blush</strain>
    </source>
</reference>
<comment type="caution">
    <text evidence="2">The sequence shown here is derived from an EMBL/GenBank/DDBJ whole genome shotgun (WGS) entry which is preliminary data.</text>
</comment>
<keyword evidence="3" id="KW-1185">Reference proteome</keyword>
<accession>A0A2P6PX52</accession>
<dbReference type="AlphaFoldDB" id="A0A2P6PX52"/>
<protein>
    <submittedName>
        <fullName evidence="2">Uncharacterized protein</fullName>
    </submittedName>
</protein>
<evidence type="ECO:0000313" key="3">
    <source>
        <dbReference type="Proteomes" id="UP000238479"/>
    </source>
</evidence>
<gene>
    <name evidence="2" type="ORF">RchiOBHm_Chr6g0295351</name>
</gene>
<feature type="compositionally biased region" description="Low complexity" evidence="1">
    <location>
        <begin position="7"/>
        <end position="22"/>
    </location>
</feature>
<feature type="region of interest" description="Disordered" evidence="1">
    <location>
        <begin position="1"/>
        <end position="32"/>
    </location>
</feature>
<evidence type="ECO:0000256" key="1">
    <source>
        <dbReference type="SAM" id="MobiDB-lite"/>
    </source>
</evidence>
<proteinExistence type="predicted"/>